<evidence type="ECO:0000313" key="3">
    <source>
        <dbReference type="Proteomes" id="UP000315309"/>
    </source>
</evidence>
<gene>
    <name evidence="2" type="primary">46</name>
    <name evidence="2" type="ORF">SEA_ARAXXI_46</name>
</gene>
<name>A0A516KT50_9CAUD</name>
<feature type="region of interest" description="Disordered" evidence="1">
    <location>
        <begin position="157"/>
        <end position="215"/>
    </location>
</feature>
<evidence type="ECO:0000313" key="2">
    <source>
        <dbReference type="EMBL" id="QDP44865.1"/>
    </source>
</evidence>
<sequence length="229" mass="24821">MEQRETQELTAQAVTDVKTEYAQYIEAVEQAPRYLVGKTVPRADGAEGTETLRDAADAREWQDEIKKQLAREVQSRVQQGRDANRNTMEVLTNSIEVFRGNPDILPGAKQFDKELATRVADLVRPYAVKTADDKMAGWSIDVRPLITSARQALAAERAAKPAAPAKAAEPTAQQQRAAQQPREQGKFAGHPADAPQAGISSQAGQSGDDGEGLDALFGTLGFPAGTFRF</sequence>
<dbReference type="KEGG" id="vg:55621186"/>
<protein>
    <submittedName>
        <fullName evidence="2">Uncharacterized protein</fullName>
    </submittedName>
</protein>
<dbReference type="Proteomes" id="UP000315309">
    <property type="component" value="Segment"/>
</dbReference>
<dbReference type="RefSeq" id="YP_009850703.1">
    <property type="nucleotide sequence ID" value="NC_048801.1"/>
</dbReference>
<proteinExistence type="predicted"/>
<keyword evidence="3" id="KW-1185">Reference proteome</keyword>
<organism evidence="2 3">
    <name type="scientific">Microbacterium phage Araxxi</name>
    <dbReference type="NCBI Taxonomy" id="2590948"/>
    <lineage>
        <taxon>Viruses</taxon>
        <taxon>Duplodnaviria</taxon>
        <taxon>Heunggongvirae</taxon>
        <taxon>Uroviricota</taxon>
        <taxon>Caudoviricetes</taxon>
        <taxon>Burrovirus</taxon>
        <taxon>Burrovirus araxxi</taxon>
    </lineage>
</organism>
<evidence type="ECO:0000256" key="1">
    <source>
        <dbReference type="SAM" id="MobiDB-lite"/>
    </source>
</evidence>
<accession>A0A516KT50</accession>
<feature type="compositionally biased region" description="Low complexity" evidence="1">
    <location>
        <begin position="157"/>
        <end position="182"/>
    </location>
</feature>
<dbReference type="EMBL" id="MN062711">
    <property type="protein sequence ID" value="QDP44865.1"/>
    <property type="molecule type" value="Genomic_DNA"/>
</dbReference>
<dbReference type="GeneID" id="55621186"/>
<reference evidence="2 3" key="1">
    <citation type="submission" date="2019-06" db="EMBL/GenBank/DDBJ databases">
        <authorList>
            <person name="Cleveland K."/>
            <person name="Luciani P."/>
            <person name="Chung H."/>
            <person name="Caruso S.M."/>
            <person name="Garlena R.A."/>
            <person name="Russell D.A."/>
            <person name="Pope W.H."/>
            <person name="Jacobs-Sera D."/>
            <person name="Hatfull G.F."/>
        </authorList>
    </citation>
    <scope>NUCLEOTIDE SEQUENCE [LARGE SCALE GENOMIC DNA]</scope>
</reference>